<sequence length="325" mass="37435">MPASLIITKYGAAKCDKDIAANDQKSTKITHHDMGMAKYAIAVPEQKISRELKEKSMSVMVSDQIRNHEKTLSENALKPDFPPSFPQINTLNQKYIGILDYILDYGREMAIFSFATFFRELPQLESTNRSLLMWNTAVESTFQYFPEIKWLVEHEDAETLPESITLGGYQGTMARAIYRRFDYVLVQNIDSAGLLSSGILDGLHNDSILAQIKAALKSKSLQILRYQIRTYFNWRRRKQKRRKPKISEAVDFLIEKLVPLHLLQYLNDLNRYGGFDVLLHPTKINSNSRIITETLAEAYTNYCSDNKADPILVINKIINQENFIW</sequence>
<name>A0A1E4SS73_9ASCO</name>
<evidence type="ECO:0000313" key="2">
    <source>
        <dbReference type="Proteomes" id="UP000094285"/>
    </source>
</evidence>
<dbReference type="AlphaFoldDB" id="A0A1E4SS73"/>
<dbReference type="GeneID" id="30980636"/>
<reference evidence="2" key="1">
    <citation type="submission" date="2016-05" db="EMBL/GenBank/DDBJ databases">
        <title>Comparative genomics of biotechnologically important yeasts.</title>
        <authorList>
            <consortium name="DOE Joint Genome Institute"/>
            <person name="Riley R."/>
            <person name="Haridas S."/>
            <person name="Wolfe K.H."/>
            <person name="Lopes M.R."/>
            <person name="Hittinger C.T."/>
            <person name="Goker M."/>
            <person name="Salamov A."/>
            <person name="Wisecaver J."/>
            <person name="Long T.M."/>
            <person name="Aerts A.L."/>
            <person name="Barry K."/>
            <person name="Choi C."/>
            <person name="Clum A."/>
            <person name="Coughlan A.Y."/>
            <person name="Deshpande S."/>
            <person name="Douglass A.P."/>
            <person name="Hanson S.J."/>
            <person name="Klenk H.-P."/>
            <person name="Labutti K."/>
            <person name="Lapidus A."/>
            <person name="Lindquist E."/>
            <person name="Lipzen A."/>
            <person name="Meier-Kolthoff J.P."/>
            <person name="Ohm R.A."/>
            <person name="Otillar R.P."/>
            <person name="Pangilinan J."/>
            <person name="Peng Y."/>
            <person name="Rokas A."/>
            <person name="Rosa C.A."/>
            <person name="Scheuner C."/>
            <person name="Sibirny A.A."/>
            <person name="Slot J.C."/>
            <person name="Stielow J.B."/>
            <person name="Sun H."/>
            <person name="Kurtzman C.P."/>
            <person name="Blackwell M."/>
            <person name="Grigoriev I.V."/>
            <person name="Jeffries T.W."/>
        </authorList>
    </citation>
    <scope>NUCLEOTIDE SEQUENCE [LARGE SCALE GENOMIC DNA]</scope>
    <source>
        <strain evidence="2">NRRL Y-17324</strain>
    </source>
</reference>
<accession>A0A1E4SS73</accession>
<protein>
    <submittedName>
        <fullName evidence="1">Uncharacterized protein</fullName>
    </submittedName>
</protein>
<keyword evidence="2" id="KW-1185">Reference proteome</keyword>
<evidence type="ECO:0000313" key="1">
    <source>
        <dbReference type="EMBL" id="ODV82345.1"/>
    </source>
</evidence>
<dbReference type="EMBL" id="KV453909">
    <property type="protein sequence ID" value="ODV82345.1"/>
    <property type="molecule type" value="Genomic_DNA"/>
</dbReference>
<dbReference type="RefSeq" id="XP_020067467.1">
    <property type="nucleotide sequence ID" value="XM_020206499.1"/>
</dbReference>
<dbReference type="Proteomes" id="UP000094285">
    <property type="component" value="Unassembled WGS sequence"/>
</dbReference>
<gene>
    <name evidence="1" type="ORF">CANTADRAFT_19908</name>
</gene>
<proteinExistence type="predicted"/>
<organism evidence="1 2">
    <name type="scientific">Suhomyces tanzawaensis NRRL Y-17324</name>
    <dbReference type="NCBI Taxonomy" id="984487"/>
    <lineage>
        <taxon>Eukaryota</taxon>
        <taxon>Fungi</taxon>
        <taxon>Dikarya</taxon>
        <taxon>Ascomycota</taxon>
        <taxon>Saccharomycotina</taxon>
        <taxon>Pichiomycetes</taxon>
        <taxon>Debaryomycetaceae</taxon>
        <taxon>Suhomyces</taxon>
    </lineage>
</organism>